<accession>S8E2G4</accession>
<comment type="caution">
    <text evidence="7">The sequence shown here is derived from an EMBL/GenBank/DDBJ whole genome shotgun (WGS) entry which is preliminary data.</text>
</comment>
<evidence type="ECO:0000313" key="7">
    <source>
        <dbReference type="EMBL" id="EPS66447.1"/>
    </source>
</evidence>
<proteinExistence type="predicted"/>
<dbReference type="Gene3D" id="4.10.280.10">
    <property type="entry name" value="Helix-loop-helix DNA-binding domain"/>
    <property type="match status" value="1"/>
</dbReference>
<evidence type="ECO:0000259" key="6">
    <source>
        <dbReference type="PROSITE" id="PS50888"/>
    </source>
</evidence>
<dbReference type="GO" id="GO:0003700">
    <property type="term" value="F:DNA-binding transcription factor activity"/>
    <property type="evidence" value="ECO:0007669"/>
    <property type="project" value="InterPro"/>
</dbReference>
<evidence type="ECO:0000256" key="4">
    <source>
        <dbReference type="ARBA" id="ARBA00023242"/>
    </source>
</evidence>
<dbReference type="OrthoDB" id="1883654at2759"/>
<feature type="domain" description="BHLH" evidence="6">
    <location>
        <begin position="15"/>
        <end position="64"/>
    </location>
</feature>
<organism evidence="7 8">
    <name type="scientific">Genlisea aurea</name>
    <dbReference type="NCBI Taxonomy" id="192259"/>
    <lineage>
        <taxon>Eukaryota</taxon>
        <taxon>Viridiplantae</taxon>
        <taxon>Streptophyta</taxon>
        <taxon>Embryophyta</taxon>
        <taxon>Tracheophyta</taxon>
        <taxon>Spermatophyta</taxon>
        <taxon>Magnoliopsida</taxon>
        <taxon>eudicotyledons</taxon>
        <taxon>Gunneridae</taxon>
        <taxon>Pentapetalae</taxon>
        <taxon>asterids</taxon>
        <taxon>lamiids</taxon>
        <taxon>Lamiales</taxon>
        <taxon>Lentibulariaceae</taxon>
        <taxon>Genlisea</taxon>
    </lineage>
</organism>
<sequence length="170" mass="19452">SRLSRSNKRKDCSSSSDNNNQRPRPRDRQLIQDRIKELRELVPNSEKCSIDGLLDKTIKHMLFLRNVSDRADKLRKHCCFQEADKMMVEESGASWAVELGSSSSSSDAQTCPIVVKDLDQPGQMLIEMLCCDHGRFLEITNAIHRLQLTVLHGVMEKSPPRESWARFIVE</sequence>
<keyword evidence="4" id="KW-0539">Nucleus</keyword>
<dbReference type="AlphaFoldDB" id="S8E2G4"/>
<keyword evidence="2" id="KW-0805">Transcription regulation</keyword>
<dbReference type="GO" id="GO:0005634">
    <property type="term" value="C:nucleus"/>
    <property type="evidence" value="ECO:0007669"/>
    <property type="project" value="UniProtKB-SubCell"/>
</dbReference>
<evidence type="ECO:0000256" key="3">
    <source>
        <dbReference type="ARBA" id="ARBA00023163"/>
    </source>
</evidence>
<feature type="non-terminal residue" evidence="7">
    <location>
        <position position="1"/>
    </location>
</feature>
<dbReference type="PANTHER" id="PTHR46196">
    <property type="entry name" value="TRANSCRIPTION FACTOR BHLH155-LIKE ISOFORM X1-RELATED"/>
    <property type="match status" value="1"/>
</dbReference>
<dbReference type="GO" id="GO:0046983">
    <property type="term" value="F:protein dimerization activity"/>
    <property type="evidence" value="ECO:0007669"/>
    <property type="project" value="InterPro"/>
</dbReference>
<evidence type="ECO:0000256" key="5">
    <source>
        <dbReference type="SAM" id="MobiDB-lite"/>
    </source>
</evidence>
<dbReference type="PROSITE" id="PS50888">
    <property type="entry name" value="BHLH"/>
    <property type="match status" value="1"/>
</dbReference>
<dbReference type="InterPro" id="IPR043561">
    <property type="entry name" value="LHW-like"/>
</dbReference>
<keyword evidence="3" id="KW-0804">Transcription</keyword>
<dbReference type="SUPFAM" id="SSF47459">
    <property type="entry name" value="HLH, helix-loop-helix DNA-binding domain"/>
    <property type="match status" value="1"/>
</dbReference>
<evidence type="ECO:0000313" key="8">
    <source>
        <dbReference type="Proteomes" id="UP000015453"/>
    </source>
</evidence>
<gene>
    <name evidence="7" type="ORF">M569_08329</name>
</gene>
<comment type="subcellular location">
    <subcellularLocation>
        <location evidence="1">Nucleus</location>
    </subcellularLocation>
</comment>
<dbReference type="InterPro" id="IPR036638">
    <property type="entry name" value="HLH_DNA-bd_sf"/>
</dbReference>
<name>S8E2G4_9LAMI</name>
<evidence type="ECO:0000256" key="1">
    <source>
        <dbReference type="ARBA" id="ARBA00004123"/>
    </source>
</evidence>
<dbReference type="Pfam" id="PF23176">
    <property type="entry name" value="bHLH_LHW"/>
    <property type="match status" value="1"/>
</dbReference>
<feature type="compositionally biased region" description="Low complexity" evidence="5">
    <location>
        <begin position="13"/>
        <end position="22"/>
    </location>
</feature>
<feature type="non-terminal residue" evidence="7">
    <location>
        <position position="170"/>
    </location>
</feature>
<reference evidence="7 8" key="1">
    <citation type="journal article" date="2013" name="BMC Genomics">
        <title>The miniature genome of a carnivorous plant Genlisea aurea contains a low number of genes and short non-coding sequences.</title>
        <authorList>
            <person name="Leushkin E.V."/>
            <person name="Sutormin R.A."/>
            <person name="Nabieva E.R."/>
            <person name="Penin A.A."/>
            <person name="Kondrashov A.S."/>
            <person name="Logacheva M.D."/>
        </authorList>
    </citation>
    <scope>NUCLEOTIDE SEQUENCE [LARGE SCALE GENOMIC DNA]</scope>
</reference>
<feature type="region of interest" description="Disordered" evidence="5">
    <location>
        <begin position="1"/>
        <end position="28"/>
    </location>
</feature>
<protein>
    <submittedName>
        <fullName evidence="7">Prf interactor 30137</fullName>
    </submittedName>
</protein>
<keyword evidence="8" id="KW-1185">Reference proteome</keyword>
<dbReference type="InterPro" id="IPR011598">
    <property type="entry name" value="bHLH_dom"/>
</dbReference>
<dbReference type="Proteomes" id="UP000015453">
    <property type="component" value="Unassembled WGS sequence"/>
</dbReference>
<evidence type="ECO:0000256" key="2">
    <source>
        <dbReference type="ARBA" id="ARBA00023015"/>
    </source>
</evidence>
<dbReference type="PANTHER" id="PTHR46196:SF3">
    <property type="entry name" value="TRANSCRIPTION FACTOR LHW-LIKE ISOFORM X1"/>
    <property type="match status" value="1"/>
</dbReference>
<dbReference type="EMBL" id="AUSU01003678">
    <property type="protein sequence ID" value="EPS66447.1"/>
    <property type="molecule type" value="Genomic_DNA"/>
</dbReference>